<dbReference type="AlphaFoldDB" id="A0AAW9W9X3"/>
<dbReference type="RefSeq" id="WP_155459082.1">
    <property type="nucleotide sequence ID" value="NZ_WNHN01000699.1"/>
</dbReference>
<dbReference type="EMBL" id="WNHN01000699">
    <property type="protein sequence ID" value="MTV78223.1"/>
    <property type="molecule type" value="Genomic_DNA"/>
</dbReference>
<accession>A0AAW9W9X3</accession>
<protein>
    <submittedName>
        <fullName evidence="1">N4-gp56 family major capsid protein</fullName>
    </submittedName>
</protein>
<evidence type="ECO:0000313" key="1">
    <source>
        <dbReference type="EMBL" id="MTV78223.1"/>
    </source>
</evidence>
<dbReference type="Proteomes" id="UP000729182">
    <property type="component" value="Unassembled WGS sequence"/>
</dbReference>
<gene>
    <name evidence="1" type="ORF">GM535_13475</name>
</gene>
<name>A0AAW9W9X3_STREE</name>
<comment type="caution">
    <text evidence="1">The sequence shown here is derived from an EMBL/GenBank/DDBJ whole genome shotgun (WGS) entry which is preliminary data.</text>
</comment>
<organism evidence="1 2">
    <name type="scientific">Streptococcus pneumoniae</name>
    <dbReference type="NCBI Taxonomy" id="1313"/>
    <lineage>
        <taxon>Bacteria</taxon>
        <taxon>Bacillati</taxon>
        <taxon>Bacillota</taxon>
        <taxon>Bacilli</taxon>
        <taxon>Lactobacillales</taxon>
        <taxon>Streptococcaceae</taxon>
        <taxon>Streptococcus</taxon>
    </lineage>
</organism>
<sequence length="87" mass="9665">FFYEWTKESLDFDTDSELQSHLTRESLNGASEMTEDALQIDLLNAAGTVKFAGNATSNITMNAGDLISYSDIMRLGIDLDNNRTPKN</sequence>
<reference evidence="1" key="1">
    <citation type="submission" date="2019-11" db="EMBL/GenBank/DDBJ databases">
        <title>Growth characteristics of pneumococcus vary with the chemical composition of the capsule and with environmental conditions.</title>
        <authorList>
            <person name="Tothpal A."/>
            <person name="Desobry K."/>
            <person name="Joshi S."/>
            <person name="Wyllie A.L."/>
            <person name="Weinberger D.M."/>
        </authorList>
    </citation>
    <scope>NUCLEOTIDE SEQUENCE</scope>
    <source>
        <strain evidence="1">Pnumococcus10A</strain>
    </source>
</reference>
<dbReference type="NCBIfam" id="TIGR04387">
    <property type="entry name" value="capsid_maj_N4"/>
    <property type="match status" value="1"/>
</dbReference>
<proteinExistence type="predicted"/>
<feature type="non-terminal residue" evidence="1">
    <location>
        <position position="1"/>
    </location>
</feature>
<feature type="non-terminal residue" evidence="1">
    <location>
        <position position="87"/>
    </location>
</feature>
<evidence type="ECO:0000313" key="2">
    <source>
        <dbReference type="Proteomes" id="UP000729182"/>
    </source>
</evidence>